<dbReference type="KEGG" id="buz:AYM40_32000"/>
<reference evidence="1 2" key="1">
    <citation type="journal article" date="2016" name="Gene">
        <title>PacBio SMRT assembly of a complex multi-replicon genome reveals chlorocatechol degradative operon in a region of genome plasticity.</title>
        <authorList>
            <person name="Ricker N."/>
            <person name="Shen S.Y."/>
            <person name="Goordial J."/>
            <person name="Jin S."/>
            <person name="Fulthorpe R.R."/>
        </authorList>
    </citation>
    <scope>NUCLEOTIDE SEQUENCE [LARGE SCALE GENOMIC DNA]</scope>
    <source>
        <strain evidence="1 2">OLGA172</strain>
    </source>
</reference>
<proteinExistence type="predicted"/>
<organism evidence="1 2">
    <name type="scientific">Paraburkholderia phytofirmans OLGA172</name>
    <dbReference type="NCBI Taxonomy" id="1417228"/>
    <lineage>
        <taxon>Bacteria</taxon>
        <taxon>Pseudomonadati</taxon>
        <taxon>Pseudomonadota</taxon>
        <taxon>Betaproteobacteria</taxon>
        <taxon>Burkholderiales</taxon>
        <taxon>Burkholderiaceae</taxon>
        <taxon>Paraburkholderia</taxon>
    </lineage>
</organism>
<gene>
    <name evidence="1" type="ORF">AYM40_32000</name>
</gene>
<dbReference type="Proteomes" id="UP000076852">
    <property type="component" value="Chromosome 2"/>
</dbReference>
<dbReference type="AlphaFoldDB" id="A0A160FV11"/>
<accession>A0A160FV11</accession>
<evidence type="ECO:0000313" key="2">
    <source>
        <dbReference type="Proteomes" id="UP000076852"/>
    </source>
</evidence>
<name>A0A160FV11_9BURK</name>
<dbReference type="OrthoDB" id="9115164at2"/>
<protein>
    <submittedName>
        <fullName evidence="1">Uncharacterized protein</fullName>
    </submittedName>
</protein>
<dbReference type="RefSeq" id="WP_063499998.1">
    <property type="nucleotide sequence ID" value="NZ_CP014579.1"/>
</dbReference>
<dbReference type="EMBL" id="CP014579">
    <property type="protein sequence ID" value="ANB76786.1"/>
    <property type="molecule type" value="Genomic_DNA"/>
</dbReference>
<sequence>MRLPPFDPPTLAELRAWWRTRDEQAIQRLILEIQRQRLTLLELRNLIDSGVQQARATDRTLVERGEPLMTLRIRIAQEVLRVGDIDDTRQISRAEQERLAVRTQGQMEYAREGRLRRQRRNI</sequence>
<evidence type="ECO:0000313" key="1">
    <source>
        <dbReference type="EMBL" id="ANB76786.1"/>
    </source>
</evidence>
<keyword evidence="2" id="KW-1185">Reference proteome</keyword>